<evidence type="ECO:0000313" key="7">
    <source>
        <dbReference type="Proteomes" id="UP000816034"/>
    </source>
</evidence>
<proteinExistence type="predicted"/>
<dbReference type="GO" id="GO:0017069">
    <property type="term" value="F:snRNA binding"/>
    <property type="evidence" value="ECO:0007669"/>
    <property type="project" value="TreeGrafter"/>
</dbReference>
<dbReference type="CDD" id="cd00590">
    <property type="entry name" value="RRM_SF"/>
    <property type="match status" value="1"/>
</dbReference>
<dbReference type="SUPFAM" id="SSF54928">
    <property type="entry name" value="RNA-binding domain, RBD"/>
    <property type="match status" value="1"/>
</dbReference>
<dbReference type="PROSITE" id="PS50102">
    <property type="entry name" value="RRM"/>
    <property type="match status" value="1"/>
</dbReference>
<protein>
    <recommendedName>
        <fullName evidence="5">RRM domain-containing protein</fullName>
    </recommendedName>
</protein>
<name>A0AA88KPD6_NAELO</name>
<evidence type="ECO:0000256" key="3">
    <source>
        <dbReference type="PROSITE-ProRule" id="PRU00176"/>
    </source>
</evidence>
<feature type="compositionally biased region" description="Basic residues" evidence="4">
    <location>
        <begin position="128"/>
        <end position="139"/>
    </location>
</feature>
<dbReference type="Gene3D" id="3.30.70.330">
    <property type="match status" value="1"/>
</dbReference>
<evidence type="ECO:0000259" key="5">
    <source>
        <dbReference type="PROSITE" id="PS50102"/>
    </source>
</evidence>
<feature type="region of interest" description="Disordered" evidence="4">
    <location>
        <begin position="119"/>
        <end position="228"/>
    </location>
</feature>
<dbReference type="EMBL" id="PYSW02000003">
    <property type="protein sequence ID" value="KAG2393053.1"/>
    <property type="molecule type" value="Genomic_DNA"/>
</dbReference>
<evidence type="ECO:0000256" key="4">
    <source>
        <dbReference type="SAM" id="MobiDB-lite"/>
    </source>
</evidence>
<comment type="caution">
    <text evidence="6">The sequence shown here is derived from an EMBL/GenBank/DDBJ whole genome shotgun (WGS) entry which is preliminary data.</text>
</comment>
<sequence>MSEAKTTEIHLEDESMNNPQHDENTNEQPSKSSSSSSSRREKTSRTLFVGNIPAETSEDEVRKVFEEYGNIIRVAMGAMDMKKKQNGYAYCFVEFEILRDAEIAYDKLQGAKIGDRNIKLDYDFGPRGQRKSSYRRRSPRRYERRSPRYSRYDDRRDDRYDRRDDRRDDRRSYDDYSDREDRRYDDDYDRDDRRDRRDDRRDNGRDRRPRHSSRRYEPYGRNSNSPRR</sequence>
<dbReference type="GO" id="GO:0000398">
    <property type="term" value="P:mRNA splicing, via spliceosome"/>
    <property type="evidence" value="ECO:0007669"/>
    <property type="project" value="TreeGrafter"/>
</dbReference>
<feature type="compositionally biased region" description="Basic and acidic residues" evidence="4">
    <location>
        <begin position="140"/>
        <end position="206"/>
    </location>
</feature>
<dbReference type="RefSeq" id="XP_044554947.1">
    <property type="nucleotide sequence ID" value="XM_044699839.1"/>
</dbReference>
<dbReference type="SMART" id="SM00360">
    <property type="entry name" value="RRM"/>
    <property type="match status" value="1"/>
</dbReference>
<gene>
    <name evidence="6" type="ORF">C9374_009630</name>
</gene>
<keyword evidence="7" id="KW-1185">Reference proteome</keyword>
<feature type="domain" description="RRM" evidence="5">
    <location>
        <begin position="45"/>
        <end position="125"/>
    </location>
</feature>
<reference evidence="6 7" key="1">
    <citation type="journal article" date="2018" name="BMC Genomics">
        <title>The genome of Naegleria lovaniensis, the basis for a comparative approach to unravel pathogenicity factors of the human pathogenic amoeba N. fowleri.</title>
        <authorList>
            <person name="Liechti N."/>
            <person name="Schurch N."/>
            <person name="Bruggmann R."/>
            <person name="Wittwer M."/>
        </authorList>
    </citation>
    <scope>NUCLEOTIDE SEQUENCE [LARGE SCALE GENOMIC DNA]</scope>
    <source>
        <strain evidence="6 7">ATCC 30569</strain>
    </source>
</reference>
<comment type="subcellular location">
    <subcellularLocation>
        <location evidence="1">Nucleus</location>
    </subcellularLocation>
</comment>
<dbReference type="InterPro" id="IPR000504">
    <property type="entry name" value="RRM_dom"/>
</dbReference>
<accession>A0AA88KPD6</accession>
<dbReference type="Proteomes" id="UP000816034">
    <property type="component" value="Unassembled WGS sequence"/>
</dbReference>
<dbReference type="InterPro" id="IPR051183">
    <property type="entry name" value="U1_U11-U12_snRNP_70-35kDa"/>
</dbReference>
<feature type="compositionally biased region" description="Basic and acidic residues" evidence="4">
    <location>
        <begin position="1"/>
        <end position="13"/>
    </location>
</feature>
<evidence type="ECO:0000256" key="1">
    <source>
        <dbReference type="ARBA" id="ARBA00004123"/>
    </source>
</evidence>
<feature type="region of interest" description="Disordered" evidence="4">
    <location>
        <begin position="1"/>
        <end position="51"/>
    </location>
</feature>
<evidence type="ECO:0000256" key="2">
    <source>
        <dbReference type="ARBA" id="ARBA00023242"/>
    </source>
</evidence>
<dbReference type="Pfam" id="PF00076">
    <property type="entry name" value="RRM_1"/>
    <property type="match status" value="1"/>
</dbReference>
<keyword evidence="3" id="KW-0694">RNA-binding</keyword>
<dbReference type="PANTHER" id="PTHR13952">
    <property type="entry name" value="U1 SMALL NUCLEAR RIBONUCLEOPROTEIN 70 KD"/>
    <property type="match status" value="1"/>
</dbReference>
<dbReference type="AlphaFoldDB" id="A0AA88KPD6"/>
<dbReference type="GO" id="GO:0003729">
    <property type="term" value="F:mRNA binding"/>
    <property type="evidence" value="ECO:0007669"/>
    <property type="project" value="TreeGrafter"/>
</dbReference>
<evidence type="ECO:0000313" key="6">
    <source>
        <dbReference type="EMBL" id="KAG2393053.1"/>
    </source>
</evidence>
<dbReference type="GeneID" id="68102084"/>
<keyword evidence="2" id="KW-0539">Nucleus</keyword>
<dbReference type="InterPro" id="IPR012677">
    <property type="entry name" value="Nucleotide-bd_a/b_plait_sf"/>
</dbReference>
<dbReference type="InterPro" id="IPR035979">
    <property type="entry name" value="RBD_domain_sf"/>
</dbReference>
<organism evidence="6 7">
    <name type="scientific">Naegleria lovaniensis</name>
    <name type="common">Amoeba</name>
    <dbReference type="NCBI Taxonomy" id="51637"/>
    <lineage>
        <taxon>Eukaryota</taxon>
        <taxon>Discoba</taxon>
        <taxon>Heterolobosea</taxon>
        <taxon>Tetramitia</taxon>
        <taxon>Eutetramitia</taxon>
        <taxon>Vahlkampfiidae</taxon>
        <taxon>Naegleria</taxon>
    </lineage>
</organism>
<dbReference type="GO" id="GO:0071011">
    <property type="term" value="C:precatalytic spliceosome"/>
    <property type="evidence" value="ECO:0007669"/>
    <property type="project" value="TreeGrafter"/>
</dbReference>